<evidence type="ECO:0000256" key="1">
    <source>
        <dbReference type="SAM" id="SignalP"/>
    </source>
</evidence>
<keyword evidence="1" id="KW-0732">Signal</keyword>
<dbReference type="Proteomes" id="UP000533900">
    <property type="component" value="Unassembled WGS sequence"/>
</dbReference>
<feature type="signal peptide" evidence="1">
    <location>
        <begin position="1"/>
        <end position="20"/>
    </location>
</feature>
<dbReference type="EMBL" id="JACLCP010000001">
    <property type="protein sequence ID" value="MBC2844750.1"/>
    <property type="molecule type" value="Genomic_DNA"/>
</dbReference>
<dbReference type="AlphaFoldDB" id="A0A842IP17"/>
<organism evidence="2 3">
    <name type="scientific">Winogradskyella flava</name>
    <dbReference type="NCBI Taxonomy" id="1884876"/>
    <lineage>
        <taxon>Bacteria</taxon>
        <taxon>Pseudomonadati</taxon>
        <taxon>Bacteroidota</taxon>
        <taxon>Flavobacteriia</taxon>
        <taxon>Flavobacteriales</taxon>
        <taxon>Flavobacteriaceae</taxon>
        <taxon>Winogradskyella</taxon>
    </lineage>
</organism>
<accession>A0A842IP17</accession>
<feature type="chain" id="PRO_5032898910" evidence="1">
    <location>
        <begin position="21"/>
        <end position="250"/>
    </location>
</feature>
<name>A0A842IP17_9FLAO</name>
<evidence type="ECO:0000313" key="3">
    <source>
        <dbReference type="Proteomes" id="UP000533900"/>
    </source>
</evidence>
<evidence type="ECO:0000313" key="2">
    <source>
        <dbReference type="EMBL" id="MBC2844750.1"/>
    </source>
</evidence>
<keyword evidence="3" id="KW-1185">Reference proteome</keyword>
<dbReference type="RefSeq" id="WP_185788395.1">
    <property type="nucleotide sequence ID" value="NZ_JACLCP010000001.1"/>
</dbReference>
<proteinExistence type="predicted"/>
<gene>
    <name evidence="2" type="ORF">H7F21_06560</name>
</gene>
<protein>
    <submittedName>
        <fullName evidence="2">Uncharacterized protein</fullName>
    </submittedName>
</protein>
<reference evidence="2" key="1">
    <citation type="submission" date="2020-08" db="EMBL/GenBank/DDBJ databases">
        <title>Winogradskyella ouciana sp. nov., isolated from the hadal seawater of the Mariana Trench.</title>
        <authorList>
            <person name="He X."/>
        </authorList>
    </citation>
    <scope>NUCLEOTIDE SEQUENCE [LARGE SCALE GENOMIC DNA]</scope>
    <source>
        <strain evidence="2">KCTC 52348</strain>
    </source>
</reference>
<comment type="caution">
    <text evidence="2">The sequence shown here is derived from an EMBL/GenBank/DDBJ whole genome shotgun (WGS) entry which is preliminary data.</text>
</comment>
<dbReference type="PROSITE" id="PS51257">
    <property type="entry name" value="PROKAR_LIPOPROTEIN"/>
    <property type="match status" value="1"/>
</dbReference>
<sequence>MKSFNYLELLLAFLIVSACSSDSNNNNRNQLANFTSQLCENVTGPTAGYWDNAHGLPLPLTQIPTIANPGQQFIHSQYPQLGFTLPNGYSGFENQQGIGVNVFRNDNQVVWRYVPGLTSLSQVNILDIVATEVNQLFAFYGHTGNFSVDCETNATQPQGSFIISKSSRLIRFGNFTGLVDINSYFDTSLGSTFASVSVASGPTAEFDNLVMNTFLPIHWQLLIIDNSVRDSDLDGTPDTQDNFPFDPQRQ</sequence>